<evidence type="ECO:0000313" key="2">
    <source>
        <dbReference type="Proteomes" id="UP001478862"/>
    </source>
</evidence>
<organism evidence="1 2">
    <name type="scientific">Lysinibacillus zambalensis</name>
    <dbReference type="NCBI Taxonomy" id="3160866"/>
    <lineage>
        <taxon>Bacteria</taxon>
        <taxon>Bacillati</taxon>
        <taxon>Bacillota</taxon>
        <taxon>Bacilli</taxon>
        <taxon>Bacillales</taxon>
        <taxon>Bacillaceae</taxon>
        <taxon>Lysinibacillus</taxon>
    </lineage>
</organism>
<reference evidence="1 2" key="1">
    <citation type="submission" date="2024-06" db="EMBL/GenBank/DDBJ databases">
        <title>Lysinibacillus zambalefons sp. nov., a Novel Firmicute Isolated from the Poon Bato Zambales Hyperalkaline Spring.</title>
        <authorList>
            <person name="Aja J.A."/>
            <person name="Lazaro J.E.H."/>
            <person name="Llorin L.D."/>
            <person name="Lim K.R."/>
            <person name="Teodosio J."/>
            <person name="Dalisay D.S."/>
        </authorList>
    </citation>
    <scope>NUCLEOTIDE SEQUENCE [LARGE SCALE GENOMIC DNA]</scope>
    <source>
        <strain evidence="1 2">M3</strain>
    </source>
</reference>
<gene>
    <name evidence="1" type="ORF">ABNX05_14795</name>
</gene>
<evidence type="ECO:0000313" key="1">
    <source>
        <dbReference type="EMBL" id="MEQ6355895.1"/>
    </source>
</evidence>
<accession>A0ABV1MTS5</accession>
<evidence type="ECO:0008006" key="3">
    <source>
        <dbReference type="Google" id="ProtNLM"/>
    </source>
</evidence>
<dbReference type="EMBL" id="JBEGDG010000010">
    <property type="protein sequence ID" value="MEQ6355895.1"/>
    <property type="molecule type" value="Genomic_DNA"/>
</dbReference>
<dbReference type="RefSeq" id="WP_349660407.1">
    <property type="nucleotide sequence ID" value="NZ_JBEGDG010000010.1"/>
</dbReference>
<dbReference type="Proteomes" id="UP001478862">
    <property type="component" value="Unassembled WGS sequence"/>
</dbReference>
<sequence>MHDDKSMNCGCSSDNNQCKIGPFEAFDATCSPVPSVTSGITIIPFSSGSTGSSFNTTGGLPNLISLIGFGTAISGVVLPANGDIDLTTTLSEAFSTPQAGNITAISASYNALSFVPEVETTIRAQIYRAAADSNIFSPTNAFVDLTPISTPSSVARGLKNVSPPVSVVAGDLLLMVFTATSSVGTVSIFGNAMAGITIAL</sequence>
<name>A0ABV1MTS5_9BACI</name>
<proteinExistence type="predicted"/>
<comment type="caution">
    <text evidence="1">The sequence shown here is derived from an EMBL/GenBank/DDBJ whole genome shotgun (WGS) entry which is preliminary data.</text>
</comment>
<protein>
    <recommendedName>
        <fullName evidence="3">BclB domain-containing protein</fullName>
    </recommendedName>
</protein>
<keyword evidence="2" id="KW-1185">Reference proteome</keyword>